<proteinExistence type="predicted"/>
<organism evidence="1 2">
    <name type="scientific">Pseudoalteromonas rhizosphaerae</name>
    <dbReference type="NCBI Taxonomy" id="2518973"/>
    <lineage>
        <taxon>Bacteria</taxon>
        <taxon>Pseudomonadati</taxon>
        <taxon>Pseudomonadota</taxon>
        <taxon>Gammaproteobacteria</taxon>
        <taxon>Alteromonadales</taxon>
        <taxon>Pseudoalteromonadaceae</taxon>
        <taxon>Pseudoalteromonas</taxon>
    </lineage>
</organism>
<dbReference type="Proteomes" id="UP001620262">
    <property type="component" value="Unassembled WGS sequence"/>
</dbReference>
<name>A0ABW8L3C5_9GAMM</name>
<dbReference type="RefSeq" id="WP_257325787.1">
    <property type="nucleotide sequence ID" value="NZ_JBJDOT010000050.1"/>
</dbReference>
<reference evidence="1 2" key="1">
    <citation type="submission" date="2024-11" db="EMBL/GenBank/DDBJ databases">
        <title>The Natural Products Discovery Center: Release of the First 8490 Sequenced Strains for Exploring Actinobacteria Biosynthetic Diversity.</title>
        <authorList>
            <person name="Kalkreuter E."/>
            <person name="Kautsar S.A."/>
            <person name="Yang D."/>
            <person name="Bader C.D."/>
            <person name="Teijaro C.N."/>
            <person name="Fluegel L."/>
            <person name="Davis C.M."/>
            <person name="Simpson J.R."/>
            <person name="Lauterbach L."/>
            <person name="Steele A.D."/>
            <person name="Gui C."/>
            <person name="Meng S."/>
            <person name="Li G."/>
            <person name="Viehrig K."/>
            <person name="Ye F."/>
            <person name="Su P."/>
            <person name="Kiefer A.F."/>
            <person name="Nichols A."/>
            <person name="Cepeda A.J."/>
            <person name="Yan W."/>
            <person name="Fan B."/>
            <person name="Jiang Y."/>
            <person name="Adhikari A."/>
            <person name="Zheng C.-J."/>
            <person name="Schuster L."/>
            <person name="Cowan T.M."/>
            <person name="Smanski M.J."/>
            <person name="Chevrette M.G."/>
            <person name="De Carvalho L.P.S."/>
            <person name="Shen B."/>
        </authorList>
    </citation>
    <scope>NUCLEOTIDE SEQUENCE [LARGE SCALE GENOMIC DNA]</scope>
    <source>
        <strain evidence="1 2">NPDC078403</strain>
    </source>
</reference>
<sequence length="167" mass="19575">MMNTKNEDFGFEQFSQDNDGNYIIDKNITEFTCPWFRSDKANQLYKDISHEFVLKKILTMPDLKATWSYKIDFLIELFTQIFAHPDRPVRYGKVSSFELSGWAVSELLNSLAYCGYFKIIIGNEAAGHKSYTRFWYPTLSREIKKEIITSVVNKKNLEISKLNEMII</sequence>
<accession>A0ABW8L3C5</accession>
<evidence type="ECO:0000313" key="1">
    <source>
        <dbReference type="EMBL" id="MFK3866522.1"/>
    </source>
</evidence>
<protein>
    <submittedName>
        <fullName evidence="1">Uncharacterized protein</fullName>
    </submittedName>
</protein>
<evidence type="ECO:0000313" key="2">
    <source>
        <dbReference type="Proteomes" id="UP001620262"/>
    </source>
</evidence>
<comment type="caution">
    <text evidence="1">The sequence shown here is derived from an EMBL/GenBank/DDBJ whole genome shotgun (WGS) entry which is preliminary data.</text>
</comment>
<gene>
    <name evidence="1" type="ORF">ACI2JU_22005</name>
</gene>
<dbReference type="EMBL" id="JBJDOT010000050">
    <property type="protein sequence ID" value="MFK3866522.1"/>
    <property type="molecule type" value="Genomic_DNA"/>
</dbReference>
<keyword evidence="2" id="KW-1185">Reference proteome</keyword>